<evidence type="ECO:0000256" key="1">
    <source>
        <dbReference type="SAM" id="MobiDB-lite"/>
    </source>
</evidence>
<organism evidence="2 3">
    <name type="scientific">Brevundimonas pondensis</name>
    <dbReference type="NCBI Taxonomy" id="2774189"/>
    <lineage>
        <taxon>Bacteria</taxon>
        <taxon>Pseudomonadati</taxon>
        <taxon>Pseudomonadota</taxon>
        <taxon>Alphaproteobacteria</taxon>
        <taxon>Caulobacterales</taxon>
        <taxon>Caulobacteraceae</taxon>
        <taxon>Brevundimonas</taxon>
    </lineage>
</organism>
<dbReference type="EMBL" id="CP062006">
    <property type="protein sequence ID" value="QTC89117.1"/>
    <property type="molecule type" value="Genomic_DNA"/>
</dbReference>
<accession>A0ABX7SQL4</accession>
<feature type="compositionally biased region" description="Basic and acidic residues" evidence="1">
    <location>
        <begin position="142"/>
        <end position="155"/>
    </location>
</feature>
<feature type="region of interest" description="Disordered" evidence="1">
    <location>
        <begin position="83"/>
        <end position="117"/>
    </location>
</feature>
<proteinExistence type="predicted"/>
<protein>
    <submittedName>
        <fullName evidence="2">Uncharacterized protein</fullName>
    </submittedName>
</protein>
<evidence type="ECO:0000313" key="3">
    <source>
        <dbReference type="Proteomes" id="UP000663942"/>
    </source>
</evidence>
<dbReference type="Proteomes" id="UP000663942">
    <property type="component" value="Chromosome"/>
</dbReference>
<reference evidence="2 3" key="1">
    <citation type="submission" date="2020-09" db="EMBL/GenBank/DDBJ databases">
        <title>Brevundimonas sp. LVF1 isolated from an oligotrophic pond in Goettingen, Germany.</title>
        <authorList>
            <person name="Friedrich I."/>
            <person name="Klassen A."/>
            <person name="Neubauer H."/>
            <person name="Schneider D."/>
            <person name="Hertel R."/>
            <person name="Daniel R."/>
        </authorList>
    </citation>
    <scope>NUCLEOTIDE SEQUENCE [LARGE SCALE GENOMIC DNA]</scope>
    <source>
        <strain evidence="2 3">LVF1</strain>
    </source>
</reference>
<name>A0ABX7SQL4_9CAUL</name>
<keyword evidence="3" id="KW-1185">Reference proteome</keyword>
<sequence length="170" mass="18531">MVASHAEEPRPPRPSDSELLEAVISESPRGRVLSVDFSDAPRDGGRIGCGLIDIDGVVEPFSTLTAWRGPPTVTVRLVGQPAPPVKPPHWSISAVVPTRTESDQDAETSRSARNQDAVQRKLALMVCRDLQPPEGSVWTTELEPHPDPARDAEIKRLAKRTTDALFGDRD</sequence>
<evidence type="ECO:0000313" key="2">
    <source>
        <dbReference type="EMBL" id="QTC89117.1"/>
    </source>
</evidence>
<gene>
    <name evidence="2" type="ORF">IFE19_07250</name>
</gene>
<feature type="region of interest" description="Disordered" evidence="1">
    <location>
        <begin position="134"/>
        <end position="155"/>
    </location>
</feature>